<dbReference type="PANTHER" id="PTHR23317">
    <property type="entry name" value="DEDICATOR OF CYTOKINESIS DOCK"/>
    <property type="match status" value="1"/>
</dbReference>
<dbReference type="OrthoDB" id="47328at2759"/>
<dbReference type="EMBL" id="AUPL01003530">
    <property type="protein sequence ID" value="ESL08762.1"/>
    <property type="molecule type" value="Genomic_DNA"/>
</dbReference>
<comment type="similarity">
    <text evidence="1">Belongs to the DOCK family.</text>
</comment>
<sequence>MTERELLSGPANTAVKRALSRFSFGDPLQLWERARGHSFDLLKSRDKKSQQQQTTHTGGATASNIWVSEIDTRKPATAVKVFAGGVPLRVECTKVGGPMMDIHGSDVDPVVLSLAFFSVTSSSRIKVSDTFFFDSAVDIFYPHKKRQELIRRNEVVTFVPQEFISSLYLVVHVYRPASEDHENYVDLYTRPDRYKSQHIAPMKQETQLLAMTSDALEELGWGFSPCCQQKNFSSETVSVKELYRKSLSDVQLCYLLSDEKSRNALRTVPFGVELTITNCGSHEVAFPSQYRDPLPEENETMVSLLNPDIPGARAQTYRYAPCAIPILTSGFFTAYHNVYYFRLNAVKFLTTGSLRKVPSTHRTYVMQICVKDQDVSLGEEGLPLIYGRGLSGNTLETSAWSSTAHNCNDFELNDEFKIQLPLFLTDTHHIFITLYASYQKKNPPVAGQQRLYKIGYAAFPICQNGVLRVKQDWKLTFVSAEQAVVISAGGYLGKFPEAPQSALLNNGLPILRASTQTRTSIHASNEVIAGVLRGATPALKSIAQNDEVFAVSGTLAAGQVARDDAALAKLIALMRELPLAEILAFFPLLSVLSLAFVSSPSSNVSLDCRTAALDVLVDMTYRAQEYDVATQASRQRQGQQQAPEHIRTSATTVLYHYLSNNLLYNGQRYPLYAGVAEVWLNLLTQARNAGGAPAAYFTSNGNFKAANSAKGSALPQRNIKKQMTDLSWYLFDVILRSIYLLALESPDVPRTELLHPSFYILARKLCVQVLDVLDGFTVGGILVRRVALFVRNLGNYCDRGQLLEIYECVVKFFEERGDTEGLCVFLKITLEDPDAMGLMLPLSPHAKPIFFTRILIGALSHLLIHRERDTRAEATEMLYSFLCGLANSPRIPAVNLRWLASQLFSLLKPLSLQWKTYVHLCEKVEGASAVADKRQLVVCILWITYYTSRDIIRQWLVEEADSKALTGFLTLMAEAQSLFRYNAGTDKTDSHRTKTASRELREWDARMSTFVTALGSRVCNIFLEDIPSVLRALHDDQANIAVYPFFVMLENLLHLGNSTVALQFGSTALFEVVCSLFPEIISGTARMSGGMVLLTFRLMSSCCQYVRSIAGRTFLLMSQSYFKWNLSLARMKLLTAHALVSVAESKSRDLHLAGRFIEFQFDELLENARAEEENYNAPSPNYDERYECDSSQSSGDSGVKYYYSVDPLFLSVQRRLSIPKYLLEGDNKEKGEGPQADHGERGVCHGSVSSPPRFSEEFAAMSESALSLFRDVLRLQVDDSMRFKEAKGLPI</sequence>
<dbReference type="PROSITE" id="PS51650">
    <property type="entry name" value="C2_DOCK"/>
    <property type="match status" value="1"/>
</dbReference>
<gene>
    <name evidence="4" type="ORF">TRSC58_03530</name>
</gene>
<feature type="region of interest" description="Disordered" evidence="2">
    <location>
        <begin position="1225"/>
        <end position="1248"/>
    </location>
</feature>
<dbReference type="Pfam" id="PF14429">
    <property type="entry name" value="DOCK-C2"/>
    <property type="match status" value="1"/>
</dbReference>
<dbReference type="InterPro" id="IPR027007">
    <property type="entry name" value="C2_DOCK-type_domain"/>
</dbReference>
<evidence type="ECO:0000313" key="5">
    <source>
        <dbReference type="Proteomes" id="UP000031737"/>
    </source>
</evidence>
<accession>A0A061J631</accession>
<name>A0A061J631_TRYRA</name>
<evidence type="ECO:0000256" key="1">
    <source>
        <dbReference type="PROSITE-ProRule" id="PRU00983"/>
    </source>
</evidence>
<evidence type="ECO:0000256" key="2">
    <source>
        <dbReference type="SAM" id="MobiDB-lite"/>
    </source>
</evidence>
<dbReference type="GO" id="GO:0007264">
    <property type="term" value="P:small GTPase-mediated signal transduction"/>
    <property type="evidence" value="ECO:0007669"/>
    <property type="project" value="InterPro"/>
</dbReference>
<feature type="domain" description="C2 DOCK-type" evidence="3">
    <location>
        <begin position="336"/>
        <end position="518"/>
    </location>
</feature>
<dbReference type="GO" id="GO:0005085">
    <property type="term" value="F:guanyl-nucleotide exchange factor activity"/>
    <property type="evidence" value="ECO:0007669"/>
    <property type="project" value="InterPro"/>
</dbReference>
<dbReference type="InterPro" id="IPR026791">
    <property type="entry name" value="DOCK"/>
</dbReference>
<reference evidence="4 5" key="1">
    <citation type="submission" date="2013-07" db="EMBL/GenBank/DDBJ databases">
        <authorList>
            <person name="Stoco P.H."/>
            <person name="Wagner G."/>
            <person name="Gerber A."/>
            <person name="Zaha A."/>
            <person name="Thompson C."/>
            <person name="Bartholomeu D.C."/>
            <person name="Luckemeyer D.D."/>
            <person name="Bahia D."/>
            <person name="Loreto E."/>
            <person name="Prestes E.B."/>
            <person name="Lima F.M."/>
            <person name="Rodrigues-Luiz G."/>
            <person name="Vallejo G.A."/>
            <person name="Filho J.F."/>
            <person name="Monteiro K.M."/>
            <person name="Tyler K.M."/>
            <person name="de Almeida L.G."/>
            <person name="Ortiz M.F."/>
            <person name="Siervo M.A."/>
            <person name="de Moraes M.H."/>
            <person name="Cunha O.L."/>
            <person name="Mendonca-Neto R."/>
            <person name="Silva R."/>
            <person name="Teixeira S.M."/>
            <person name="Murta S.M."/>
            <person name="Sincero T.C."/>
            <person name="Mendes T.A."/>
            <person name="Urmenyi T.P."/>
            <person name="Silva V.G."/>
            <person name="da Rocha W.D."/>
            <person name="Andersson B."/>
            <person name="Romanha A.J."/>
            <person name="Steindel M."/>
            <person name="de Vasconcelos A.T."/>
            <person name="Grisard E.C."/>
        </authorList>
    </citation>
    <scope>NUCLEOTIDE SEQUENCE [LARGE SCALE GENOMIC DNA]</scope>
    <source>
        <strain evidence="4 5">SC58</strain>
    </source>
</reference>
<feature type="compositionally biased region" description="Basic and acidic residues" evidence="2">
    <location>
        <begin position="1225"/>
        <end position="1243"/>
    </location>
</feature>
<keyword evidence="5" id="KW-1185">Reference proteome</keyword>
<organism evidence="4 5">
    <name type="scientific">Trypanosoma rangeli SC58</name>
    <dbReference type="NCBI Taxonomy" id="429131"/>
    <lineage>
        <taxon>Eukaryota</taxon>
        <taxon>Discoba</taxon>
        <taxon>Euglenozoa</taxon>
        <taxon>Kinetoplastea</taxon>
        <taxon>Metakinetoplastina</taxon>
        <taxon>Trypanosomatida</taxon>
        <taxon>Trypanosomatidae</taxon>
        <taxon>Trypanosoma</taxon>
        <taxon>Herpetosoma</taxon>
    </lineage>
</organism>
<dbReference type="InterPro" id="IPR035892">
    <property type="entry name" value="C2_domain_sf"/>
</dbReference>
<evidence type="ECO:0000259" key="3">
    <source>
        <dbReference type="PROSITE" id="PS51650"/>
    </source>
</evidence>
<comment type="caution">
    <text evidence="4">The sequence shown here is derived from an EMBL/GenBank/DDBJ whole genome shotgun (WGS) entry which is preliminary data.</text>
</comment>
<dbReference type="Gene3D" id="2.60.40.150">
    <property type="entry name" value="C2 domain"/>
    <property type="match status" value="1"/>
</dbReference>
<evidence type="ECO:0000313" key="4">
    <source>
        <dbReference type="EMBL" id="ESL08762.1"/>
    </source>
</evidence>
<dbReference type="Proteomes" id="UP000031737">
    <property type="component" value="Unassembled WGS sequence"/>
</dbReference>
<proteinExistence type="inferred from homology"/>
<feature type="region of interest" description="Disordered" evidence="2">
    <location>
        <begin position="1172"/>
        <end position="1195"/>
    </location>
</feature>
<dbReference type="PANTHER" id="PTHR23317:SF76">
    <property type="entry name" value="LD20667P"/>
    <property type="match status" value="1"/>
</dbReference>
<dbReference type="VEuPathDB" id="TriTrypDB:TRSC58_03530"/>
<protein>
    <recommendedName>
        <fullName evidence="3">C2 DOCK-type domain-containing protein</fullName>
    </recommendedName>
</protein>